<reference evidence="1 2" key="1">
    <citation type="submission" date="2019-05" db="EMBL/GenBank/DDBJ databases">
        <title>Pseudomonas edaphica sp. nov., isolated from rhizospheric soil of Cistus ladanifer L. in Spain.</title>
        <authorList>
            <person name="Peix A."/>
        </authorList>
    </citation>
    <scope>NUCLEOTIDE SEQUENCE [LARGE SCALE GENOMIC DNA]</scope>
    <source>
        <strain evidence="1 2">RD25</strain>
    </source>
</reference>
<protein>
    <submittedName>
        <fullName evidence="1">Uncharacterized protein</fullName>
    </submittedName>
</protein>
<organism evidence="1 2">
    <name type="scientific">Pseudomonas edaphica</name>
    <dbReference type="NCBI Taxonomy" id="2006980"/>
    <lineage>
        <taxon>Bacteria</taxon>
        <taxon>Pseudomonadati</taxon>
        <taxon>Pseudomonadota</taxon>
        <taxon>Gammaproteobacteria</taxon>
        <taxon>Pseudomonadales</taxon>
        <taxon>Pseudomonadaceae</taxon>
        <taxon>Pseudomonas</taxon>
    </lineage>
</organism>
<accession>A0ABY2U425</accession>
<name>A0ABY2U425_9PSED</name>
<evidence type="ECO:0000313" key="2">
    <source>
        <dbReference type="Proteomes" id="UP000304941"/>
    </source>
</evidence>
<comment type="caution">
    <text evidence="1">The sequence shown here is derived from an EMBL/GenBank/DDBJ whole genome shotgun (WGS) entry which is preliminary data.</text>
</comment>
<keyword evidence="2" id="KW-1185">Reference proteome</keyword>
<proteinExistence type="predicted"/>
<sequence length="60" mass="6042">MGAGLPAMAVCQAVDSWAGPPLSQASQLPHFAPGCVSQSWPARSLCARSNTGASTICPSI</sequence>
<gene>
    <name evidence="1" type="ORF">FEM54_24470</name>
</gene>
<dbReference type="EMBL" id="VBVZ01000473">
    <property type="protein sequence ID" value="TLG88879.1"/>
    <property type="molecule type" value="Genomic_DNA"/>
</dbReference>
<evidence type="ECO:0000313" key="1">
    <source>
        <dbReference type="EMBL" id="TLG88879.1"/>
    </source>
</evidence>
<dbReference type="Proteomes" id="UP000304941">
    <property type="component" value="Unassembled WGS sequence"/>
</dbReference>